<evidence type="ECO:0000313" key="9">
    <source>
        <dbReference type="EMBL" id="EFP02532.1"/>
    </source>
</evidence>
<keyword evidence="4 5" id="KW-0539">Nucleus</keyword>
<dbReference type="Proteomes" id="UP000008281">
    <property type="component" value="Unassembled WGS sequence"/>
</dbReference>
<dbReference type="InterPro" id="IPR036960">
    <property type="entry name" value="T-box_sf"/>
</dbReference>
<evidence type="ECO:0000259" key="8">
    <source>
        <dbReference type="PROSITE" id="PS50252"/>
    </source>
</evidence>
<evidence type="ECO:0000256" key="3">
    <source>
        <dbReference type="ARBA" id="ARBA00023163"/>
    </source>
</evidence>
<dbReference type="GO" id="GO:0000785">
    <property type="term" value="C:chromatin"/>
    <property type="evidence" value="ECO:0007669"/>
    <property type="project" value="TreeGrafter"/>
</dbReference>
<dbReference type="PANTHER" id="PTHR11267:SF202">
    <property type="entry name" value="T-BOX DOMAIN-CONTAINING PROTEIN"/>
    <property type="match status" value="1"/>
</dbReference>
<dbReference type="eggNOG" id="KOG3585">
    <property type="taxonomic scope" value="Eukaryota"/>
</dbReference>
<keyword evidence="3" id="KW-0804">Transcription</keyword>
<dbReference type="FunCoup" id="E3MIM4">
    <property type="interactions" value="2"/>
</dbReference>
<dbReference type="PANTHER" id="PTHR11267">
    <property type="entry name" value="T-BOX PROTEIN-RELATED"/>
    <property type="match status" value="1"/>
</dbReference>
<accession>E3MIM4</accession>
<dbReference type="SMART" id="SM00425">
    <property type="entry name" value="TBOX"/>
    <property type="match status" value="1"/>
</dbReference>
<dbReference type="OMA" id="YSANETN"/>
<keyword evidence="7" id="KW-0732">Signal</keyword>
<dbReference type="GO" id="GO:0000981">
    <property type="term" value="F:DNA-binding transcription factor activity, RNA polymerase II-specific"/>
    <property type="evidence" value="ECO:0007669"/>
    <property type="project" value="TreeGrafter"/>
</dbReference>
<feature type="chain" id="PRO_5003176971" evidence="7">
    <location>
        <begin position="20"/>
        <end position="429"/>
    </location>
</feature>
<sequence>MNFLLIFPFLFGLTIEVSEKPKIPKNSENSTKYAVEIVENSLTDNITEIIGNPDNVEVIDGNYSANETNIRTARRSYGFRSRGGYGGRRGYYGGWGRRGYYGGWDGWGRRRYYSYYSPSYYYSYYSPSYYGSYYGGYENSRMTIHVALLDKALWREFDAQCNEMIITKIGRNLFPILEVSFKGLNEHLHYRIGVTMEPTVIQKLKFTGGRWEKLDVMEDMVQSNEVFYVKSGRELLQRGLKLEKLKLTNSKDALQKSDQMIRVQSMRQYVPVLNIYEATPTGATVHVGRFPFVEAKFIAVTAYQSEQVKCLKVQKNKFAQGFRESVKAPPTSTKRPHSTVSANSSPDSTLSDGSEISVKRGRSDVYQAPPTPTTNQYYQFQTVQNFQPSFQQNFRHHHGFDTAGYWNPPPLQYDFTMGHSNMYGYQWNA</sequence>
<evidence type="ECO:0000256" key="1">
    <source>
        <dbReference type="ARBA" id="ARBA00023015"/>
    </source>
</evidence>
<feature type="signal peptide" evidence="7">
    <location>
        <begin position="1"/>
        <end position="19"/>
    </location>
</feature>
<dbReference type="EMBL" id="DS268448">
    <property type="protein sequence ID" value="EFP02532.1"/>
    <property type="molecule type" value="Genomic_DNA"/>
</dbReference>
<dbReference type="CDD" id="cd00182">
    <property type="entry name" value="T-box"/>
    <property type="match status" value="1"/>
</dbReference>
<evidence type="ECO:0000256" key="6">
    <source>
        <dbReference type="SAM" id="MobiDB-lite"/>
    </source>
</evidence>
<dbReference type="GO" id="GO:0005634">
    <property type="term" value="C:nucleus"/>
    <property type="evidence" value="ECO:0007669"/>
    <property type="project" value="UniProtKB-SubCell"/>
</dbReference>
<dbReference type="GO" id="GO:0000978">
    <property type="term" value="F:RNA polymerase II cis-regulatory region sequence-specific DNA binding"/>
    <property type="evidence" value="ECO:0007669"/>
    <property type="project" value="InterPro"/>
</dbReference>
<dbReference type="Gene3D" id="2.60.40.820">
    <property type="entry name" value="Transcription factor, T-box"/>
    <property type="match status" value="1"/>
</dbReference>
<dbReference type="AlphaFoldDB" id="E3MIM4"/>
<organism evidence="10">
    <name type="scientific">Caenorhabditis remanei</name>
    <name type="common">Caenorhabditis vulgaris</name>
    <dbReference type="NCBI Taxonomy" id="31234"/>
    <lineage>
        <taxon>Eukaryota</taxon>
        <taxon>Metazoa</taxon>
        <taxon>Ecdysozoa</taxon>
        <taxon>Nematoda</taxon>
        <taxon>Chromadorea</taxon>
        <taxon>Rhabditida</taxon>
        <taxon>Rhabditina</taxon>
        <taxon>Rhabditomorpha</taxon>
        <taxon>Rhabditoidea</taxon>
        <taxon>Rhabditidae</taxon>
        <taxon>Peloderinae</taxon>
        <taxon>Caenorhabditis</taxon>
    </lineage>
</organism>
<dbReference type="HOGENOM" id="CLU_052558_0_0_1"/>
<comment type="subcellular location">
    <subcellularLocation>
        <location evidence="5">Nucleus</location>
    </subcellularLocation>
</comment>
<dbReference type="GO" id="GO:0045893">
    <property type="term" value="P:positive regulation of DNA-templated transcription"/>
    <property type="evidence" value="ECO:0007669"/>
    <property type="project" value="InterPro"/>
</dbReference>
<dbReference type="InterPro" id="IPR008967">
    <property type="entry name" value="p53-like_TF_DNA-bd_sf"/>
</dbReference>
<dbReference type="InterPro" id="IPR046360">
    <property type="entry name" value="T-box_DNA-bd"/>
</dbReference>
<keyword evidence="2 5" id="KW-0238">DNA-binding</keyword>
<evidence type="ECO:0000313" key="10">
    <source>
        <dbReference type="Proteomes" id="UP000008281"/>
    </source>
</evidence>
<dbReference type="OrthoDB" id="5857907at2759"/>
<dbReference type="PROSITE" id="PS50252">
    <property type="entry name" value="TBOX_3"/>
    <property type="match status" value="1"/>
</dbReference>
<dbReference type="InterPro" id="IPR001699">
    <property type="entry name" value="TF_T-box"/>
</dbReference>
<feature type="region of interest" description="Disordered" evidence="6">
    <location>
        <begin position="324"/>
        <end position="371"/>
    </location>
</feature>
<feature type="domain" description="T-box" evidence="8">
    <location>
        <begin position="148"/>
        <end position="324"/>
    </location>
</feature>
<protein>
    <submittedName>
        <fullName evidence="9">CRE-TBX-43 protein</fullName>
    </submittedName>
</protein>
<feature type="compositionally biased region" description="Polar residues" evidence="6">
    <location>
        <begin position="330"/>
        <end position="354"/>
    </location>
</feature>
<dbReference type="InParanoid" id="E3MIM4"/>
<keyword evidence="1" id="KW-0805">Transcription regulation</keyword>
<dbReference type="SUPFAM" id="SSF49417">
    <property type="entry name" value="p53-like transcription factors"/>
    <property type="match status" value="1"/>
</dbReference>
<dbReference type="STRING" id="31234.E3MIM4"/>
<proteinExistence type="predicted"/>
<keyword evidence="10" id="KW-1185">Reference proteome</keyword>
<evidence type="ECO:0000256" key="5">
    <source>
        <dbReference type="PROSITE-ProRule" id="PRU00201"/>
    </source>
</evidence>
<evidence type="ECO:0000256" key="7">
    <source>
        <dbReference type="SAM" id="SignalP"/>
    </source>
</evidence>
<reference evidence="9" key="1">
    <citation type="submission" date="2007-07" db="EMBL/GenBank/DDBJ databases">
        <title>PCAP assembly of the Caenorhabditis remanei genome.</title>
        <authorList>
            <consortium name="The Caenorhabditis remanei Sequencing Consortium"/>
            <person name="Wilson R.K."/>
        </authorList>
    </citation>
    <scope>NUCLEOTIDE SEQUENCE [LARGE SCALE GENOMIC DNA]</scope>
    <source>
        <strain evidence="9">PB4641</strain>
    </source>
</reference>
<evidence type="ECO:0000256" key="2">
    <source>
        <dbReference type="ARBA" id="ARBA00023125"/>
    </source>
</evidence>
<comment type="caution">
    <text evidence="5">Lacks conserved residue(s) required for the propagation of feature annotation.</text>
</comment>
<dbReference type="PRINTS" id="PR00937">
    <property type="entry name" value="TBOX"/>
</dbReference>
<dbReference type="GO" id="GO:0001708">
    <property type="term" value="P:cell fate specification"/>
    <property type="evidence" value="ECO:0007669"/>
    <property type="project" value="TreeGrafter"/>
</dbReference>
<gene>
    <name evidence="9" type="primary">Cre-tbx-43</name>
    <name evidence="9" type="ORF">CRE_02349</name>
</gene>
<dbReference type="Pfam" id="PF00907">
    <property type="entry name" value="T-box"/>
    <property type="match status" value="1"/>
</dbReference>
<name>E3MIM4_CAERE</name>
<evidence type="ECO:0000256" key="4">
    <source>
        <dbReference type="ARBA" id="ARBA00023242"/>
    </source>
</evidence>